<dbReference type="InterPro" id="IPR035914">
    <property type="entry name" value="Sperma_CUB_dom_sf"/>
</dbReference>
<dbReference type="EMBL" id="HBUF01243574">
    <property type="protein sequence ID" value="CAG6677785.1"/>
    <property type="molecule type" value="Transcribed_RNA"/>
</dbReference>
<sequence>MKTYVPPWPLCMLFVISVIKSIEIQVPQDYTALSGDLVIHIYSIPPHADKQLYTQLLEEEYEQDPGVWKIMGVVPLNSSHYNTAEKYYEVRFPCGVITKGGKYGLRVHHEMFEYTEVTTFWNFNETLETTTTIAPDTMANANVTLLDVRWPSASLTLEPLTIETYPEHLITATIMWQLPNGSCQPVRGSRVPDTWLSLIYCGHNVDDCVLFNTNQTHYQILYTEKIRGYYKLLIVKLKCDLFGLAGQYSLALWPNKVPSGRPIATTARAHVIKAEVNSEYVFNVHARSIFPCFAHGGITVLFQYPKCILSSGDKVRLYGKVPADVSSPLSPSSQFYITEQKVTRGQHSLQFDCDLFNEHYVEYCFVYVSQGIKGTVSDVRSDCVPTYPVSDSDSGGWGPWSEWSPCSSTCVGGKRNRYRFCDSPPPQYGTKFCEGKALESESCGNETGWHCQLFHWEESADSVLPAELPEVKEEIGPGCRCGCVVHLGAAKPRRMLATSSHSCPGHKPTMWLIKADPHHVIELDIEHLKLPCSQWLKIRTGDSILSHLTAHLTQSSNISYPLYSTGPLFFLEFFSDVPLSSLEECNGGFLIHAKQIEVKPKVSMKTATASINHFIVQLRRLTTVHLFISVALLLVLICSICLVIQYVVRYHKYNLARASDDEDYPYYSSEYTKKHPKRPSSAATSTSTLLSEVASLHKSKENNLNLNLRKEYEVEIQYHTNKSKSEKKVIIYEDDYEKGVRQLDDPSSDNTSLPTICEDSVYDQDNVTASTSTISESTLTGSVTSPACSLSELNDKQRKELQNRERMLNLVGSDLSLTGLDTDLEMDYYDYNVHNTSDVPGSFIGMDPAFCVWIPPFAPKVWDQEAGHKQHDSGNVTPVNEEDNKRLSLISNDTVLTLCNENKDATLTNKSNQHKNAFLSMNNQSKDNMKSNGNNNERNSLLLSERSTDVVNNNAKDRNSKCKDPLTLSNQDIREALIPDTPVKVHQAVIKKKELVSMEMADIKFVDDDEDEFEDAISPL</sequence>
<dbReference type="EMBL" id="HBUF01069838">
    <property type="protein sequence ID" value="CAG6629146.1"/>
    <property type="molecule type" value="Transcribed_RNA"/>
</dbReference>
<dbReference type="Gene3D" id="2.60.120.290">
    <property type="entry name" value="Spermadhesin, CUB domain"/>
    <property type="match status" value="1"/>
</dbReference>
<feature type="chain" id="PRO_5036262016" evidence="3">
    <location>
        <begin position="22"/>
        <end position="1020"/>
    </location>
</feature>
<evidence type="ECO:0000256" key="1">
    <source>
        <dbReference type="ARBA" id="ARBA00023157"/>
    </source>
</evidence>
<name>A0A8D8SXF8_9HEMI</name>
<dbReference type="SUPFAM" id="SSF82895">
    <property type="entry name" value="TSP-1 type 1 repeat"/>
    <property type="match status" value="1"/>
</dbReference>
<reference evidence="4" key="1">
    <citation type="submission" date="2021-05" db="EMBL/GenBank/DDBJ databases">
        <authorList>
            <person name="Alioto T."/>
            <person name="Alioto T."/>
            <person name="Gomez Garrido J."/>
        </authorList>
    </citation>
    <scope>NUCLEOTIDE SEQUENCE</scope>
</reference>
<dbReference type="PRINTS" id="PR01705">
    <property type="entry name" value="TSP1REPEAT"/>
</dbReference>
<dbReference type="InterPro" id="IPR036383">
    <property type="entry name" value="TSP1_rpt_sf"/>
</dbReference>
<keyword evidence="2" id="KW-1133">Transmembrane helix</keyword>
<dbReference type="PANTHER" id="PTHR16311">
    <property type="entry name" value="THROMBOSPONDIN TYPE I DOMAIN-CONTAINING 1"/>
    <property type="match status" value="1"/>
</dbReference>
<organism evidence="4">
    <name type="scientific">Cacopsylla melanoneura</name>
    <dbReference type="NCBI Taxonomy" id="428564"/>
    <lineage>
        <taxon>Eukaryota</taxon>
        <taxon>Metazoa</taxon>
        <taxon>Ecdysozoa</taxon>
        <taxon>Arthropoda</taxon>
        <taxon>Hexapoda</taxon>
        <taxon>Insecta</taxon>
        <taxon>Pterygota</taxon>
        <taxon>Neoptera</taxon>
        <taxon>Paraneoptera</taxon>
        <taxon>Hemiptera</taxon>
        <taxon>Sternorrhyncha</taxon>
        <taxon>Psylloidea</taxon>
        <taxon>Psyllidae</taxon>
        <taxon>Psyllinae</taxon>
        <taxon>Cacopsylla</taxon>
    </lineage>
</organism>
<keyword evidence="2" id="KW-0812">Transmembrane</keyword>
<dbReference type="SMART" id="SM00209">
    <property type="entry name" value="TSP1"/>
    <property type="match status" value="1"/>
</dbReference>
<feature type="transmembrane region" description="Helical" evidence="2">
    <location>
        <begin position="626"/>
        <end position="648"/>
    </location>
</feature>
<dbReference type="SUPFAM" id="SSF49854">
    <property type="entry name" value="Spermadhesin, CUB domain"/>
    <property type="match status" value="1"/>
</dbReference>
<proteinExistence type="predicted"/>
<dbReference type="AlphaFoldDB" id="A0A8D8SXF8"/>
<evidence type="ECO:0000256" key="2">
    <source>
        <dbReference type="SAM" id="Phobius"/>
    </source>
</evidence>
<dbReference type="Gene3D" id="2.20.100.10">
    <property type="entry name" value="Thrombospondin type-1 (TSP1) repeat"/>
    <property type="match status" value="1"/>
</dbReference>
<dbReference type="PROSITE" id="PS50092">
    <property type="entry name" value="TSP1"/>
    <property type="match status" value="1"/>
</dbReference>
<feature type="signal peptide" evidence="3">
    <location>
        <begin position="1"/>
        <end position="21"/>
    </location>
</feature>
<keyword evidence="2" id="KW-0472">Membrane</keyword>
<keyword evidence="1" id="KW-1015">Disulfide bond</keyword>
<dbReference type="Pfam" id="PF00090">
    <property type="entry name" value="TSP_1"/>
    <property type="match status" value="1"/>
</dbReference>
<accession>A0A8D8SXF8</accession>
<evidence type="ECO:0000256" key="3">
    <source>
        <dbReference type="SAM" id="SignalP"/>
    </source>
</evidence>
<dbReference type="EMBL" id="HBUF01408455">
    <property type="protein sequence ID" value="CAG6738554.1"/>
    <property type="molecule type" value="Transcribed_RNA"/>
</dbReference>
<dbReference type="InterPro" id="IPR038877">
    <property type="entry name" value="THSD1"/>
</dbReference>
<dbReference type="GO" id="GO:0071944">
    <property type="term" value="C:cell periphery"/>
    <property type="evidence" value="ECO:0007669"/>
    <property type="project" value="TreeGrafter"/>
</dbReference>
<dbReference type="InterPro" id="IPR000884">
    <property type="entry name" value="TSP1_rpt"/>
</dbReference>
<evidence type="ECO:0000313" key="4">
    <source>
        <dbReference type="EMBL" id="CAG6677785.1"/>
    </source>
</evidence>
<keyword evidence="3" id="KW-0732">Signal</keyword>
<protein>
    <submittedName>
        <fullName evidence="4">SCO-spondin</fullName>
    </submittedName>
</protein>
<dbReference type="PANTHER" id="PTHR16311:SF3">
    <property type="entry name" value="THROMBOSPONDIN TYPE-1 DOMAIN-CONTAINING PROTEIN 1"/>
    <property type="match status" value="1"/>
</dbReference>
<dbReference type="FunFam" id="2.20.100.10:FF:000002">
    <property type="entry name" value="Unc-5 netrin receptor C"/>
    <property type="match status" value="1"/>
</dbReference>